<gene>
    <name evidence="2" type="ORF">STAS_13343</name>
</gene>
<evidence type="ECO:0000256" key="1">
    <source>
        <dbReference type="SAM" id="MobiDB-lite"/>
    </source>
</evidence>
<name>A0A5A7PWE3_STRAF</name>
<dbReference type="EMBL" id="BKCP01005250">
    <property type="protein sequence ID" value="GER36958.1"/>
    <property type="molecule type" value="Genomic_DNA"/>
</dbReference>
<proteinExistence type="predicted"/>
<organism evidence="2 3">
    <name type="scientific">Striga asiatica</name>
    <name type="common">Asiatic witchweed</name>
    <name type="synonym">Buchnera asiatica</name>
    <dbReference type="NCBI Taxonomy" id="4170"/>
    <lineage>
        <taxon>Eukaryota</taxon>
        <taxon>Viridiplantae</taxon>
        <taxon>Streptophyta</taxon>
        <taxon>Embryophyta</taxon>
        <taxon>Tracheophyta</taxon>
        <taxon>Spermatophyta</taxon>
        <taxon>Magnoliopsida</taxon>
        <taxon>eudicotyledons</taxon>
        <taxon>Gunneridae</taxon>
        <taxon>Pentapetalae</taxon>
        <taxon>asterids</taxon>
        <taxon>lamiids</taxon>
        <taxon>Lamiales</taxon>
        <taxon>Orobanchaceae</taxon>
        <taxon>Buchnereae</taxon>
        <taxon>Striga</taxon>
    </lineage>
</organism>
<reference evidence="3" key="1">
    <citation type="journal article" date="2019" name="Curr. Biol.">
        <title>Genome Sequence of Striga asiatica Provides Insight into the Evolution of Plant Parasitism.</title>
        <authorList>
            <person name="Yoshida S."/>
            <person name="Kim S."/>
            <person name="Wafula E.K."/>
            <person name="Tanskanen J."/>
            <person name="Kim Y.M."/>
            <person name="Honaas L."/>
            <person name="Yang Z."/>
            <person name="Spallek T."/>
            <person name="Conn C.E."/>
            <person name="Ichihashi Y."/>
            <person name="Cheong K."/>
            <person name="Cui S."/>
            <person name="Der J.P."/>
            <person name="Gundlach H."/>
            <person name="Jiao Y."/>
            <person name="Hori C."/>
            <person name="Ishida J.K."/>
            <person name="Kasahara H."/>
            <person name="Kiba T."/>
            <person name="Kim M.S."/>
            <person name="Koo N."/>
            <person name="Laohavisit A."/>
            <person name="Lee Y.H."/>
            <person name="Lumba S."/>
            <person name="McCourt P."/>
            <person name="Mortimer J.C."/>
            <person name="Mutuku J.M."/>
            <person name="Nomura T."/>
            <person name="Sasaki-Sekimoto Y."/>
            <person name="Seto Y."/>
            <person name="Wang Y."/>
            <person name="Wakatake T."/>
            <person name="Sakakibara H."/>
            <person name="Demura T."/>
            <person name="Yamaguchi S."/>
            <person name="Yoneyama K."/>
            <person name="Manabe R.I."/>
            <person name="Nelson D.C."/>
            <person name="Schulman A.H."/>
            <person name="Timko M.P."/>
            <person name="dePamphilis C.W."/>
            <person name="Choi D."/>
            <person name="Shirasu K."/>
        </authorList>
    </citation>
    <scope>NUCLEOTIDE SEQUENCE [LARGE SCALE GENOMIC DNA]</scope>
    <source>
        <strain evidence="3">cv. UVA1</strain>
    </source>
</reference>
<dbReference type="AlphaFoldDB" id="A0A5A7PWE3"/>
<feature type="compositionally biased region" description="Basic residues" evidence="1">
    <location>
        <begin position="71"/>
        <end position="84"/>
    </location>
</feature>
<dbReference type="Proteomes" id="UP000325081">
    <property type="component" value="Unassembled WGS sequence"/>
</dbReference>
<keyword evidence="3" id="KW-1185">Reference proteome</keyword>
<evidence type="ECO:0000313" key="3">
    <source>
        <dbReference type="Proteomes" id="UP000325081"/>
    </source>
</evidence>
<sequence length="138" mass="14478">MELCNGAGLNSDVVVKCKNRSASMISGKATCSSLSGVTLRGSVCIDLQRADRGGGPSDNLHTRAILATMGPKRRGEKVAQKRGSRTGGLLKEGRIGDELKMFPNSIADALSSEGDLFNSFVIAGTPEVPKDKNGNEVE</sequence>
<protein>
    <submittedName>
        <fullName evidence="2">Dihydrodipicolinate synthetase</fullName>
    </submittedName>
</protein>
<evidence type="ECO:0000313" key="2">
    <source>
        <dbReference type="EMBL" id="GER36958.1"/>
    </source>
</evidence>
<feature type="region of interest" description="Disordered" evidence="1">
    <location>
        <begin position="71"/>
        <end position="90"/>
    </location>
</feature>
<comment type="caution">
    <text evidence="2">The sequence shown here is derived from an EMBL/GenBank/DDBJ whole genome shotgun (WGS) entry which is preliminary data.</text>
</comment>
<accession>A0A5A7PWE3</accession>